<name>A0AAT9LC53_9FIRM</name>
<reference evidence="2" key="1">
    <citation type="submission" date="2020-10" db="EMBL/GenBank/DDBJ databases">
        <authorList>
            <person name="Kadnikov V."/>
            <person name="Beletsky A.V."/>
            <person name="Mardanov A.V."/>
            <person name="Karnachuk O.V."/>
            <person name="Ravin N.V."/>
        </authorList>
    </citation>
    <scope>NUCLEOTIDE SEQUENCE</scope>
    <source>
        <strain evidence="2">Bu02</strain>
    </source>
</reference>
<dbReference type="InterPro" id="IPR029060">
    <property type="entry name" value="PIN-like_dom_sf"/>
</dbReference>
<dbReference type="InterPro" id="IPR002716">
    <property type="entry name" value="PIN_dom"/>
</dbReference>
<accession>A0AAT9LC53</accession>
<dbReference type="KEGG" id="fcz:IMF26_00880"/>
<dbReference type="SUPFAM" id="SSF88723">
    <property type="entry name" value="PIN domain-like"/>
    <property type="match status" value="1"/>
</dbReference>
<organism evidence="2">
    <name type="scientific">Candidatus Fermentithermobacillus carboniphilus</name>
    <dbReference type="NCBI Taxonomy" id="3085328"/>
    <lineage>
        <taxon>Bacteria</taxon>
        <taxon>Bacillati</taxon>
        <taxon>Bacillota</taxon>
        <taxon>Candidatus Fermentithermobacillia</taxon>
        <taxon>Candidatus Fermentithermobacillales</taxon>
        <taxon>Candidatus Fermentithermobacillaceae</taxon>
        <taxon>Candidatus Fermentithermobacillus</taxon>
    </lineage>
</organism>
<dbReference type="Pfam" id="PF01850">
    <property type="entry name" value="PIN"/>
    <property type="match status" value="1"/>
</dbReference>
<dbReference type="EMBL" id="CP062796">
    <property type="protein sequence ID" value="QUL98681.1"/>
    <property type="molecule type" value="Genomic_DNA"/>
</dbReference>
<evidence type="ECO:0000259" key="1">
    <source>
        <dbReference type="Pfam" id="PF01850"/>
    </source>
</evidence>
<sequence>MDPICGWLDANIVLRYLLNDHPEHSPRAGALVERAERGEVKLKVAPHIVCEIVYVLESQEYSREEIYTALSDFSRIEGVELVDADVVLEAALDYKDKNVDFLDALLASISRTYSEKVWTFNKKHFARMEGVLEEPGL</sequence>
<dbReference type="AlphaFoldDB" id="A0AAT9LC53"/>
<protein>
    <submittedName>
        <fullName evidence="2">PIN domain-containing protein</fullName>
    </submittedName>
</protein>
<evidence type="ECO:0000313" key="2">
    <source>
        <dbReference type="EMBL" id="QUL98681.1"/>
    </source>
</evidence>
<gene>
    <name evidence="2" type="ORF">IMF26_00880</name>
</gene>
<reference evidence="2" key="2">
    <citation type="journal article" date="2023" name="Biology">
        <title>Prokaryotic Life Associated with Coal-Fire Gas Vents Revealed by Metagenomics.</title>
        <authorList>
            <person name="Kadnikov V.V."/>
            <person name="Mardanov A.V."/>
            <person name="Beletsky A.V."/>
            <person name="Karnachuk O.V."/>
            <person name="Ravin N.V."/>
        </authorList>
    </citation>
    <scope>NUCLEOTIDE SEQUENCE</scope>
    <source>
        <strain evidence="2">Bu02</strain>
    </source>
</reference>
<dbReference type="Gene3D" id="3.40.50.1010">
    <property type="entry name" value="5'-nuclease"/>
    <property type="match status" value="1"/>
</dbReference>
<feature type="domain" description="PIN" evidence="1">
    <location>
        <begin position="8"/>
        <end position="129"/>
    </location>
</feature>
<proteinExistence type="predicted"/>